<dbReference type="Proteomes" id="UP001172681">
    <property type="component" value="Unassembled WGS sequence"/>
</dbReference>
<comment type="caution">
    <text evidence="6">The sequence shown here is derived from an EMBL/GenBank/DDBJ whole genome shotgun (WGS) entry which is preliminary data.</text>
</comment>
<feature type="region of interest" description="Disordered" evidence="3">
    <location>
        <begin position="135"/>
        <end position="155"/>
    </location>
</feature>
<feature type="compositionally biased region" description="Basic and acidic residues" evidence="3">
    <location>
        <begin position="188"/>
        <end position="199"/>
    </location>
</feature>
<protein>
    <recommendedName>
        <fullName evidence="5">SH3 domain-containing protein</fullName>
    </recommendedName>
</protein>
<feature type="transmembrane region" description="Helical" evidence="4">
    <location>
        <begin position="326"/>
        <end position="348"/>
    </location>
</feature>
<feature type="compositionally biased region" description="Low complexity" evidence="3">
    <location>
        <begin position="302"/>
        <end position="328"/>
    </location>
</feature>
<name>A0AA39CVL5_9EURO</name>
<keyword evidence="4" id="KW-1133">Transmembrane helix</keyword>
<accession>A0AA39CVL5</accession>
<dbReference type="SMART" id="SM00326">
    <property type="entry name" value="SH3"/>
    <property type="match status" value="1"/>
</dbReference>
<reference evidence="6" key="1">
    <citation type="submission" date="2022-10" db="EMBL/GenBank/DDBJ databases">
        <title>Culturing micro-colonial fungi from biological soil crusts in the Mojave desert and describing Neophaeococcomyces mojavensis, and introducing the new genera and species Taxawa tesnikishii.</title>
        <authorList>
            <person name="Kurbessoian T."/>
            <person name="Stajich J.E."/>
        </authorList>
    </citation>
    <scope>NUCLEOTIDE SEQUENCE</scope>
    <source>
        <strain evidence="6">TK_35</strain>
    </source>
</reference>
<keyword evidence="7" id="KW-1185">Reference proteome</keyword>
<evidence type="ECO:0000256" key="1">
    <source>
        <dbReference type="ARBA" id="ARBA00022443"/>
    </source>
</evidence>
<evidence type="ECO:0000313" key="6">
    <source>
        <dbReference type="EMBL" id="KAJ9630080.1"/>
    </source>
</evidence>
<sequence length="644" mass="65202">MGHAHQHFHDRMVELARRDDGVSTAGGTVYSVVYVTAEPTFTGVIGGYTTLSGGGSNSIPAVATATAGGGQAGGKTGASVQFSTAPAETVVASGNANTSFDTAAAAATTAPNSLANASASTTFSPNNVAELTSSGASATAGASQKDGSSSSSGGMATGAKAGIAIGVIAVVGIIAVFLLWILGKKKREREAQANKDNEKSTYGAGAPAATEMINRSPTISSTTAPRLSLRPVSRMLPEFGQPNKARLSGGNLLNTAGEPGAASARNLSPARQPRGPSPTRKPMEREDPFADPENPFADPEKAPSAPAHAAPTSQPAPRMMPMPSAAAAPVASVAAAAALGGAATAAAFKPKSSPAPVPEPVAARPLPTVQAPAANDESAPQPPVAMASPQPTPRDAPASGPSTPVTPVPIVAAAPAASPASEPPQGNVYRVLLDFTPSMDDELELKNGQLVRLLHEYDDGWALCIRLDRSQQGVVPRTCLATKPSKPKPSHLNQYARPPAHGPGSASRPMSPAGTPRSQNFNSPRPAGMTPPGRPMSPASRPMSPAGGPRRPMSPGPMSPAGSMRPSRSMSPGPGQFNQAPRPLSPGPRPQQKRSMSPGPSRSSPMADVSRRRSNSASVVREKRNSPIGPSKLGPGPSAPGTAL</sequence>
<proteinExistence type="predicted"/>
<feature type="region of interest" description="Disordered" evidence="3">
    <location>
        <begin position="188"/>
        <end position="328"/>
    </location>
</feature>
<dbReference type="InterPro" id="IPR036028">
    <property type="entry name" value="SH3-like_dom_sf"/>
</dbReference>
<feature type="compositionally biased region" description="Polar residues" evidence="3">
    <location>
        <begin position="213"/>
        <end position="225"/>
    </location>
</feature>
<dbReference type="Pfam" id="PF14604">
    <property type="entry name" value="SH3_9"/>
    <property type="match status" value="1"/>
</dbReference>
<dbReference type="Gene3D" id="2.30.30.40">
    <property type="entry name" value="SH3 Domains"/>
    <property type="match status" value="1"/>
</dbReference>
<evidence type="ECO:0000256" key="4">
    <source>
        <dbReference type="SAM" id="Phobius"/>
    </source>
</evidence>
<feature type="transmembrane region" description="Helical" evidence="4">
    <location>
        <begin position="161"/>
        <end position="182"/>
    </location>
</feature>
<gene>
    <name evidence="6" type="ORF">H2204_008735</name>
</gene>
<feature type="compositionally biased region" description="Low complexity" evidence="3">
    <location>
        <begin position="594"/>
        <end position="606"/>
    </location>
</feature>
<dbReference type="SUPFAM" id="SSF50044">
    <property type="entry name" value="SH3-domain"/>
    <property type="match status" value="1"/>
</dbReference>
<keyword evidence="4" id="KW-0812">Transmembrane</keyword>
<evidence type="ECO:0000256" key="3">
    <source>
        <dbReference type="SAM" id="MobiDB-lite"/>
    </source>
</evidence>
<feature type="region of interest" description="Disordered" evidence="3">
    <location>
        <begin position="479"/>
        <end position="644"/>
    </location>
</feature>
<keyword evidence="1 2" id="KW-0728">SH3 domain</keyword>
<dbReference type="InterPro" id="IPR035521">
    <property type="entry name" value="Fus1_SH3"/>
</dbReference>
<dbReference type="AlphaFoldDB" id="A0AA39CVL5"/>
<dbReference type="PROSITE" id="PS50002">
    <property type="entry name" value="SH3"/>
    <property type="match status" value="1"/>
</dbReference>
<dbReference type="CDD" id="cd11854">
    <property type="entry name" value="SH3_Fus1p"/>
    <property type="match status" value="1"/>
</dbReference>
<feature type="region of interest" description="Disordered" evidence="3">
    <location>
        <begin position="372"/>
        <end position="408"/>
    </location>
</feature>
<evidence type="ECO:0000313" key="7">
    <source>
        <dbReference type="Proteomes" id="UP001172681"/>
    </source>
</evidence>
<feature type="domain" description="SH3" evidence="5">
    <location>
        <begin position="424"/>
        <end position="485"/>
    </location>
</feature>
<keyword evidence="4" id="KW-0472">Membrane</keyword>
<feature type="compositionally biased region" description="Low complexity" evidence="3">
    <location>
        <begin position="559"/>
        <end position="575"/>
    </location>
</feature>
<dbReference type="InterPro" id="IPR001452">
    <property type="entry name" value="SH3_domain"/>
</dbReference>
<feature type="compositionally biased region" description="Low complexity" evidence="3">
    <location>
        <begin position="536"/>
        <end position="551"/>
    </location>
</feature>
<organism evidence="6 7">
    <name type="scientific">Knufia peltigerae</name>
    <dbReference type="NCBI Taxonomy" id="1002370"/>
    <lineage>
        <taxon>Eukaryota</taxon>
        <taxon>Fungi</taxon>
        <taxon>Dikarya</taxon>
        <taxon>Ascomycota</taxon>
        <taxon>Pezizomycotina</taxon>
        <taxon>Eurotiomycetes</taxon>
        <taxon>Chaetothyriomycetidae</taxon>
        <taxon>Chaetothyriales</taxon>
        <taxon>Trichomeriaceae</taxon>
        <taxon>Knufia</taxon>
    </lineage>
</organism>
<evidence type="ECO:0000259" key="5">
    <source>
        <dbReference type="PROSITE" id="PS50002"/>
    </source>
</evidence>
<evidence type="ECO:0000256" key="2">
    <source>
        <dbReference type="PROSITE-ProRule" id="PRU00192"/>
    </source>
</evidence>
<feature type="compositionally biased region" description="Low complexity" evidence="3">
    <location>
        <begin position="396"/>
        <end position="408"/>
    </location>
</feature>
<dbReference type="EMBL" id="JAPDRN010000065">
    <property type="protein sequence ID" value="KAJ9630080.1"/>
    <property type="molecule type" value="Genomic_DNA"/>
</dbReference>